<dbReference type="GO" id="GO:0032259">
    <property type="term" value="P:methylation"/>
    <property type="evidence" value="ECO:0007669"/>
    <property type="project" value="UniProtKB-KW"/>
</dbReference>
<comment type="caution">
    <text evidence="7">The sequence shown here is derived from an EMBL/GenBank/DDBJ whole genome shotgun (WGS) entry which is preliminary data.</text>
</comment>
<evidence type="ECO:0000256" key="2">
    <source>
        <dbReference type="ARBA" id="ARBA00022603"/>
    </source>
</evidence>
<dbReference type="AlphaFoldDB" id="A0A7Y9LQV8"/>
<accession>A0A7Y9LQV8</accession>
<dbReference type="InterPro" id="IPR029063">
    <property type="entry name" value="SAM-dependent_MTases_sf"/>
</dbReference>
<gene>
    <name evidence="7" type="ORF">FHU41_000148</name>
</gene>
<dbReference type="RefSeq" id="WP_179387760.1">
    <property type="nucleotide sequence ID" value="NZ_JACBYQ010000001.1"/>
</dbReference>
<name>A0A7Y9LQV8_9MICC</name>
<evidence type="ECO:0000256" key="1">
    <source>
        <dbReference type="ARBA" id="ARBA00012771"/>
    </source>
</evidence>
<dbReference type="Pfam" id="PF05175">
    <property type="entry name" value="MTS"/>
    <property type="match status" value="1"/>
</dbReference>
<evidence type="ECO:0000256" key="4">
    <source>
        <dbReference type="ARBA" id="ARBA00022691"/>
    </source>
</evidence>
<dbReference type="EMBL" id="JACBYQ010000001">
    <property type="protein sequence ID" value="NYE93927.1"/>
    <property type="molecule type" value="Genomic_DNA"/>
</dbReference>
<proteinExistence type="predicted"/>
<dbReference type="InterPro" id="IPR050320">
    <property type="entry name" value="N5-glutamine_MTase"/>
</dbReference>
<evidence type="ECO:0000256" key="5">
    <source>
        <dbReference type="ARBA" id="ARBA00048391"/>
    </source>
</evidence>
<dbReference type="NCBIfam" id="TIGR03704">
    <property type="entry name" value="PrmC_rel_meth"/>
    <property type="match status" value="1"/>
</dbReference>
<protein>
    <recommendedName>
        <fullName evidence="1">peptide chain release factor N(5)-glutamine methyltransferase</fullName>
        <ecNumber evidence="1">2.1.1.297</ecNumber>
    </recommendedName>
</protein>
<dbReference type="Gene3D" id="3.40.50.150">
    <property type="entry name" value="Vaccinia Virus protein VP39"/>
    <property type="match status" value="1"/>
</dbReference>
<keyword evidence="2 7" id="KW-0489">Methyltransferase</keyword>
<reference evidence="7 8" key="1">
    <citation type="submission" date="2020-07" db="EMBL/GenBank/DDBJ databases">
        <title>Sequencing the genomes of 1000 actinobacteria strains.</title>
        <authorList>
            <person name="Klenk H.-P."/>
        </authorList>
    </citation>
    <scope>NUCLEOTIDE SEQUENCE [LARGE SCALE GENOMIC DNA]</scope>
    <source>
        <strain evidence="7 8">DSM 102047</strain>
    </source>
</reference>
<dbReference type="PANTHER" id="PTHR18895">
    <property type="entry name" value="HEMK METHYLTRANSFERASE"/>
    <property type="match status" value="1"/>
</dbReference>
<dbReference type="InterPro" id="IPR007848">
    <property type="entry name" value="Small_mtfrase_dom"/>
</dbReference>
<dbReference type="PANTHER" id="PTHR18895:SF74">
    <property type="entry name" value="MTRF1L RELEASE FACTOR GLUTAMINE METHYLTRANSFERASE"/>
    <property type="match status" value="1"/>
</dbReference>
<evidence type="ECO:0000256" key="3">
    <source>
        <dbReference type="ARBA" id="ARBA00022679"/>
    </source>
</evidence>
<evidence type="ECO:0000313" key="7">
    <source>
        <dbReference type="EMBL" id="NYE93927.1"/>
    </source>
</evidence>
<keyword evidence="3 7" id="KW-0808">Transferase</keyword>
<feature type="domain" description="Methyltransferase small" evidence="6">
    <location>
        <begin position="85"/>
        <end position="194"/>
    </location>
</feature>
<sequence length="266" mass="28563">MLSHAQITDRLRAAGCVFAEEEADLLLSTSQDLAELEELVRRRAEGFPLEYLLGWAEFCGLRIAVTPGVFVPRRRTEFLAAQAIELAQRAETAVLLDLCCGAGAVAAAVAAALPGVELYAADIDPEAVGCARRNLSDPGNGTVTRVFEGDLFAPLPDSLAGRINVIAVNAPYVPTEEIALMPPEARLYEARAALDGGTDGLQVQRRIAAEASRWLAPEGHLLIETSERQAPQTAEIFAARGLKPQILESEEFYATVVIGKKAGQRQ</sequence>
<dbReference type="EC" id="2.1.1.297" evidence="1"/>
<dbReference type="Gene3D" id="1.10.8.10">
    <property type="entry name" value="DNA helicase RuvA subunit, C-terminal domain"/>
    <property type="match status" value="1"/>
</dbReference>
<dbReference type="Proteomes" id="UP000521748">
    <property type="component" value="Unassembled WGS sequence"/>
</dbReference>
<keyword evidence="8" id="KW-1185">Reference proteome</keyword>
<evidence type="ECO:0000259" key="6">
    <source>
        <dbReference type="Pfam" id="PF05175"/>
    </source>
</evidence>
<evidence type="ECO:0000313" key="8">
    <source>
        <dbReference type="Proteomes" id="UP000521748"/>
    </source>
</evidence>
<dbReference type="SUPFAM" id="SSF53335">
    <property type="entry name" value="S-adenosyl-L-methionine-dependent methyltransferases"/>
    <property type="match status" value="1"/>
</dbReference>
<dbReference type="GO" id="GO:0102559">
    <property type="term" value="F:peptide chain release factor N(5)-glutamine methyltransferase activity"/>
    <property type="evidence" value="ECO:0007669"/>
    <property type="project" value="UniProtKB-EC"/>
</dbReference>
<dbReference type="InterPro" id="IPR004556">
    <property type="entry name" value="HemK-like"/>
</dbReference>
<organism evidence="7 8">
    <name type="scientific">Psychromicrobium silvestre</name>
    <dbReference type="NCBI Taxonomy" id="1645614"/>
    <lineage>
        <taxon>Bacteria</taxon>
        <taxon>Bacillati</taxon>
        <taxon>Actinomycetota</taxon>
        <taxon>Actinomycetes</taxon>
        <taxon>Micrococcales</taxon>
        <taxon>Micrococcaceae</taxon>
        <taxon>Psychromicrobium</taxon>
    </lineage>
</organism>
<keyword evidence="4" id="KW-0949">S-adenosyl-L-methionine</keyword>
<dbReference type="NCBIfam" id="TIGR00536">
    <property type="entry name" value="hemK_fam"/>
    <property type="match status" value="1"/>
</dbReference>
<dbReference type="InterPro" id="IPR022446">
    <property type="entry name" value="MeTrfrase_put"/>
</dbReference>
<comment type="catalytic activity">
    <reaction evidence="5">
        <text>L-glutaminyl-[peptide chain release factor] + S-adenosyl-L-methionine = N(5)-methyl-L-glutaminyl-[peptide chain release factor] + S-adenosyl-L-homocysteine + H(+)</text>
        <dbReference type="Rhea" id="RHEA:42896"/>
        <dbReference type="Rhea" id="RHEA-COMP:10271"/>
        <dbReference type="Rhea" id="RHEA-COMP:10272"/>
        <dbReference type="ChEBI" id="CHEBI:15378"/>
        <dbReference type="ChEBI" id="CHEBI:30011"/>
        <dbReference type="ChEBI" id="CHEBI:57856"/>
        <dbReference type="ChEBI" id="CHEBI:59789"/>
        <dbReference type="ChEBI" id="CHEBI:61891"/>
        <dbReference type="EC" id="2.1.1.297"/>
    </reaction>
</comment>